<dbReference type="RefSeq" id="WP_169352739.1">
    <property type="nucleotide sequence ID" value="NZ_JABBJJ010000793.1"/>
</dbReference>
<feature type="non-terminal residue" evidence="11">
    <location>
        <position position="137"/>
    </location>
</feature>
<dbReference type="GO" id="GO:0016020">
    <property type="term" value="C:membrane"/>
    <property type="evidence" value="ECO:0007669"/>
    <property type="project" value="InterPro"/>
</dbReference>
<keyword evidence="7 10" id="KW-1133">Transmembrane helix</keyword>
<feature type="transmembrane region" description="Helical" evidence="10">
    <location>
        <begin position="39"/>
        <end position="56"/>
    </location>
</feature>
<dbReference type="PRINTS" id="PR00781">
    <property type="entry name" value="LIPOSIGPTASE"/>
</dbReference>
<dbReference type="PANTHER" id="PTHR33695:SF1">
    <property type="entry name" value="LIPOPROTEIN SIGNAL PEPTIDASE"/>
    <property type="match status" value="1"/>
</dbReference>
<dbReference type="Proteomes" id="UP000518300">
    <property type="component" value="Unassembled WGS sequence"/>
</dbReference>
<dbReference type="GO" id="GO:0004190">
    <property type="term" value="F:aspartic-type endopeptidase activity"/>
    <property type="evidence" value="ECO:0007669"/>
    <property type="project" value="UniProtKB-KW"/>
</dbReference>
<protein>
    <submittedName>
        <fullName evidence="11">Lipoprotein signal peptidase</fullName>
        <ecNumber evidence="11">3.4.23.36</ecNumber>
    </submittedName>
</protein>
<keyword evidence="4 10" id="KW-0812">Transmembrane</keyword>
<dbReference type="EC" id="3.4.23.36" evidence="11"/>
<evidence type="ECO:0000256" key="4">
    <source>
        <dbReference type="ARBA" id="ARBA00022692"/>
    </source>
</evidence>
<keyword evidence="2" id="KW-1003">Cell membrane</keyword>
<keyword evidence="5" id="KW-0064">Aspartyl protease</keyword>
<evidence type="ECO:0000313" key="11">
    <source>
        <dbReference type="EMBL" id="NMO23740.1"/>
    </source>
</evidence>
<keyword evidence="8 10" id="KW-0472">Membrane</keyword>
<keyword evidence="12" id="KW-1185">Reference proteome</keyword>
<dbReference type="AlphaFoldDB" id="A0A848M1M5"/>
<comment type="caution">
    <text evidence="11">The sequence shown here is derived from an EMBL/GenBank/DDBJ whole genome shotgun (WGS) entry which is preliminary data.</text>
</comment>
<feature type="non-terminal residue" evidence="11">
    <location>
        <position position="1"/>
    </location>
</feature>
<evidence type="ECO:0000256" key="9">
    <source>
        <dbReference type="RuleBase" id="RU004181"/>
    </source>
</evidence>
<organism evidence="11 12">
    <name type="scientific">Pyxidicoccus fallax</name>
    <dbReference type="NCBI Taxonomy" id="394095"/>
    <lineage>
        <taxon>Bacteria</taxon>
        <taxon>Pseudomonadati</taxon>
        <taxon>Myxococcota</taxon>
        <taxon>Myxococcia</taxon>
        <taxon>Myxococcales</taxon>
        <taxon>Cystobacterineae</taxon>
        <taxon>Myxococcaceae</taxon>
        <taxon>Pyxidicoccus</taxon>
    </lineage>
</organism>
<keyword evidence="3" id="KW-0645">Protease</keyword>
<dbReference type="InterPro" id="IPR001872">
    <property type="entry name" value="Peptidase_A8"/>
</dbReference>
<evidence type="ECO:0000256" key="10">
    <source>
        <dbReference type="SAM" id="Phobius"/>
    </source>
</evidence>
<sequence>AIIRTFAYGEQVEITPFFNLVHVLNPGAAFSFLANAGGWQRYFFITLGLAVSAWLGRMLCQQRPRLEAMGYSLILGGALGNVADRVLRGQVVDFLDFHWRLAHWPAFNLADVAITIGALCLFLTVVPKSSKGTEAEV</sequence>
<dbReference type="PANTHER" id="PTHR33695">
    <property type="entry name" value="LIPOPROTEIN SIGNAL PEPTIDASE"/>
    <property type="match status" value="1"/>
</dbReference>
<dbReference type="GO" id="GO:0006508">
    <property type="term" value="P:proteolysis"/>
    <property type="evidence" value="ECO:0007669"/>
    <property type="project" value="UniProtKB-KW"/>
</dbReference>
<keyword evidence="6 11" id="KW-0378">Hydrolase</keyword>
<evidence type="ECO:0000256" key="3">
    <source>
        <dbReference type="ARBA" id="ARBA00022670"/>
    </source>
</evidence>
<reference evidence="11 12" key="1">
    <citation type="submission" date="2020-04" db="EMBL/GenBank/DDBJ databases">
        <title>Draft genome of Pyxidicoccus fallax type strain.</title>
        <authorList>
            <person name="Whitworth D.E."/>
        </authorList>
    </citation>
    <scope>NUCLEOTIDE SEQUENCE [LARGE SCALE GENOMIC DNA]</scope>
    <source>
        <strain evidence="11 12">DSM 14698</strain>
    </source>
</reference>
<dbReference type="NCBIfam" id="TIGR00077">
    <property type="entry name" value="lspA"/>
    <property type="match status" value="1"/>
</dbReference>
<comment type="similarity">
    <text evidence="1 9">Belongs to the peptidase A8 family.</text>
</comment>
<name>A0A848M1M5_9BACT</name>
<evidence type="ECO:0000256" key="6">
    <source>
        <dbReference type="ARBA" id="ARBA00022801"/>
    </source>
</evidence>
<gene>
    <name evidence="11" type="ORF">HG543_54175</name>
</gene>
<evidence type="ECO:0000256" key="1">
    <source>
        <dbReference type="ARBA" id="ARBA00006139"/>
    </source>
</evidence>
<evidence type="ECO:0000256" key="7">
    <source>
        <dbReference type="ARBA" id="ARBA00022989"/>
    </source>
</evidence>
<keyword evidence="11" id="KW-0449">Lipoprotein</keyword>
<proteinExistence type="inferred from homology"/>
<evidence type="ECO:0000256" key="8">
    <source>
        <dbReference type="ARBA" id="ARBA00023136"/>
    </source>
</evidence>
<evidence type="ECO:0000313" key="12">
    <source>
        <dbReference type="Proteomes" id="UP000518300"/>
    </source>
</evidence>
<evidence type="ECO:0000256" key="5">
    <source>
        <dbReference type="ARBA" id="ARBA00022750"/>
    </source>
</evidence>
<evidence type="ECO:0000256" key="2">
    <source>
        <dbReference type="ARBA" id="ARBA00022475"/>
    </source>
</evidence>
<dbReference type="EMBL" id="JABBJJ010000793">
    <property type="protein sequence ID" value="NMO23740.1"/>
    <property type="molecule type" value="Genomic_DNA"/>
</dbReference>
<dbReference type="Pfam" id="PF01252">
    <property type="entry name" value="Peptidase_A8"/>
    <property type="match status" value="1"/>
</dbReference>
<accession>A0A848M1M5</accession>
<dbReference type="HAMAP" id="MF_00161">
    <property type="entry name" value="LspA"/>
    <property type="match status" value="1"/>
</dbReference>
<feature type="transmembrane region" description="Helical" evidence="10">
    <location>
        <begin position="107"/>
        <end position="126"/>
    </location>
</feature>